<dbReference type="Proteomes" id="UP000238916">
    <property type="component" value="Unassembled WGS sequence"/>
</dbReference>
<reference evidence="6" key="1">
    <citation type="submission" date="2018-02" db="EMBL/GenBank/DDBJ databases">
        <authorList>
            <person name="Hausmann B."/>
        </authorList>
    </citation>
    <scope>NUCLEOTIDE SEQUENCE [LARGE SCALE GENOMIC DNA]</scope>
    <source>
        <strain evidence="6">Peat soil MAG SbF1</strain>
    </source>
</reference>
<dbReference type="SUPFAM" id="SSF56349">
    <property type="entry name" value="DNA breaking-rejoining enzymes"/>
    <property type="match status" value="1"/>
</dbReference>
<dbReference type="InterPro" id="IPR011010">
    <property type="entry name" value="DNA_brk_join_enz"/>
</dbReference>
<sequence length="425" mass="48731">MTTSYFNMVIIHMEKVTLEETIQKALNLMGDLGISKSNLISFKNHYFRLIQKYYDVSGETLFNTDLLDCYQKYQENRLQRGLIGSNYYTILIRAVKILLEVYQTGTLRWRVYGSGPEFKVNSYFQCCVDTFLSTLHRSPETKRHMDSKIRRFLSFLENRGMKDFSVVTAYDLTEYLSFIYPFHKGDMGHTVHALRIFIDFLISSGIVINTDLTVPLQKPAAARKHVAPCFTHDEVVTIMNQTDRNSPVGKRDYAIIYLASHTGLRAVDIANLRLKDIDWINDKINIIQMKTGGYLSLPLESDTGNAISDYILNGRPESESEHIFLRSLSPYTKLCNNRSVGIIIEKYMRMAKITHQAHDGKSFHALRRSIATWMLESDIPLSTISQVLGHKCMDSAKPYLSMSEKKLSECALGFECIPIERGIYS</sequence>
<dbReference type="InterPro" id="IPR050090">
    <property type="entry name" value="Tyrosine_recombinase_XerCD"/>
</dbReference>
<dbReference type="Pfam" id="PF00589">
    <property type="entry name" value="Phage_integrase"/>
    <property type="match status" value="1"/>
</dbReference>
<dbReference type="PROSITE" id="PS51898">
    <property type="entry name" value="TYR_RECOMBINASE"/>
    <property type="match status" value="1"/>
</dbReference>
<evidence type="ECO:0000313" key="5">
    <source>
        <dbReference type="EMBL" id="SPF55500.1"/>
    </source>
</evidence>
<dbReference type="Gene3D" id="1.10.443.10">
    <property type="entry name" value="Intergrase catalytic core"/>
    <property type="match status" value="1"/>
</dbReference>
<gene>
    <name evidence="5" type="ORF">SBF1_8370001</name>
</gene>
<dbReference type="InterPro" id="IPR013762">
    <property type="entry name" value="Integrase-like_cat_sf"/>
</dbReference>
<evidence type="ECO:0000313" key="6">
    <source>
        <dbReference type="Proteomes" id="UP000238916"/>
    </source>
</evidence>
<dbReference type="CDD" id="cd01188">
    <property type="entry name" value="INT_RitA_C_like"/>
    <property type="match status" value="1"/>
</dbReference>
<dbReference type="GO" id="GO:0015074">
    <property type="term" value="P:DNA integration"/>
    <property type="evidence" value="ECO:0007669"/>
    <property type="project" value="InterPro"/>
</dbReference>
<dbReference type="Gene3D" id="1.10.150.130">
    <property type="match status" value="1"/>
</dbReference>
<evidence type="ECO:0000256" key="2">
    <source>
        <dbReference type="ARBA" id="ARBA00023125"/>
    </source>
</evidence>
<proteinExistence type="inferred from homology"/>
<dbReference type="OrthoDB" id="9785687at2"/>
<dbReference type="EMBL" id="OMOF01000820">
    <property type="protein sequence ID" value="SPF55500.1"/>
    <property type="molecule type" value="Genomic_DNA"/>
</dbReference>
<dbReference type="AlphaFoldDB" id="A0A2U3LU86"/>
<dbReference type="PANTHER" id="PTHR30349:SF41">
    <property type="entry name" value="INTEGRASE_RECOMBINASE PROTEIN MJ0367-RELATED"/>
    <property type="match status" value="1"/>
</dbReference>
<evidence type="ECO:0000256" key="3">
    <source>
        <dbReference type="ARBA" id="ARBA00023172"/>
    </source>
</evidence>
<evidence type="ECO:0000259" key="4">
    <source>
        <dbReference type="PROSITE" id="PS51898"/>
    </source>
</evidence>
<comment type="similarity">
    <text evidence="1">Belongs to the 'phage' integrase family.</text>
</comment>
<dbReference type="InterPro" id="IPR002104">
    <property type="entry name" value="Integrase_catalytic"/>
</dbReference>
<organism evidence="5 6">
    <name type="scientific">Candidatus Desulfosporosinus infrequens</name>
    <dbReference type="NCBI Taxonomy" id="2043169"/>
    <lineage>
        <taxon>Bacteria</taxon>
        <taxon>Bacillati</taxon>
        <taxon>Bacillota</taxon>
        <taxon>Clostridia</taxon>
        <taxon>Eubacteriales</taxon>
        <taxon>Desulfitobacteriaceae</taxon>
        <taxon>Desulfosporosinus</taxon>
    </lineage>
</organism>
<accession>A0A2U3LU86</accession>
<evidence type="ECO:0000256" key="1">
    <source>
        <dbReference type="ARBA" id="ARBA00008857"/>
    </source>
</evidence>
<name>A0A2U3LU86_9FIRM</name>
<dbReference type="GO" id="GO:0003677">
    <property type="term" value="F:DNA binding"/>
    <property type="evidence" value="ECO:0007669"/>
    <property type="project" value="UniProtKB-KW"/>
</dbReference>
<protein>
    <submittedName>
        <fullName evidence="5">Putative Phage integrase family protein</fullName>
    </submittedName>
</protein>
<feature type="domain" description="Tyr recombinase" evidence="4">
    <location>
        <begin position="225"/>
        <end position="412"/>
    </location>
</feature>
<keyword evidence="2" id="KW-0238">DNA-binding</keyword>
<keyword evidence="3" id="KW-0233">DNA recombination</keyword>
<dbReference type="PANTHER" id="PTHR30349">
    <property type="entry name" value="PHAGE INTEGRASE-RELATED"/>
    <property type="match status" value="1"/>
</dbReference>
<dbReference type="InterPro" id="IPR010998">
    <property type="entry name" value="Integrase_recombinase_N"/>
</dbReference>
<dbReference type="GO" id="GO:0006310">
    <property type="term" value="P:DNA recombination"/>
    <property type="evidence" value="ECO:0007669"/>
    <property type="project" value="UniProtKB-KW"/>
</dbReference>